<dbReference type="AlphaFoldDB" id="A0A1I3B9B2"/>
<dbReference type="RefSeq" id="WP_092047265.1">
    <property type="nucleotide sequence ID" value="NZ_FOQD01000001.1"/>
</dbReference>
<dbReference type="InterPro" id="IPR029063">
    <property type="entry name" value="SAM-dependent_MTases_sf"/>
</dbReference>
<dbReference type="OrthoDB" id="2577067at2"/>
<keyword evidence="1" id="KW-0489">Methyltransferase</keyword>
<dbReference type="CDD" id="cd02440">
    <property type="entry name" value="AdoMet_MTases"/>
    <property type="match status" value="1"/>
</dbReference>
<keyword evidence="1" id="KW-0808">Transferase</keyword>
<dbReference type="Pfam" id="PF13489">
    <property type="entry name" value="Methyltransf_23"/>
    <property type="match status" value="1"/>
</dbReference>
<dbReference type="Proteomes" id="UP000199518">
    <property type="component" value="Unassembled WGS sequence"/>
</dbReference>
<reference evidence="2" key="1">
    <citation type="submission" date="2016-10" db="EMBL/GenBank/DDBJ databases">
        <authorList>
            <person name="Varghese N."/>
            <person name="Submissions S."/>
        </authorList>
    </citation>
    <scope>NUCLEOTIDE SEQUENCE [LARGE SCALE GENOMIC DNA]</scope>
    <source>
        <strain evidence="2">DSM 26348</strain>
    </source>
</reference>
<sequence length="334" mass="37053">MATTTLPASTAAQPEACAIPCNLCGGTDVEQVGNRDRDGKALRTVLCRGCGLVWTDPRPNTEETRHFYAEEYRVAYKASYTPKPKHAFRETLRALERVQDMGPIVKPGEKLLDVGCGGGFFVYAMRRAGVNAQGIEPNHGFAGYAQSELQVPVQNAFLQDVDFPAGTFDVITLNHVLEHVEDPTATLARLGSWLKPNGYLVVEVPNVESRHHSPGNRFHIGHLYNFNPRTLAGVGRKAGLDVFESRVIAGPRHCHTIFQKPEKASNASINFRSVHNYQRVRGILHSHTSLSHFISPSVYLRVVRKQLKYLGEWQQTRTAGTGREIVESVMRKAG</sequence>
<accession>A0A1I3B9B2</accession>
<dbReference type="Gene3D" id="3.40.50.150">
    <property type="entry name" value="Vaccinia Virus protein VP39"/>
    <property type="match status" value="1"/>
</dbReference>
<evidence type="ECO:0000313" key="2">
    <source>
        <dbReference type="Proteomes" id="UP000199518"/>
    </source>
</evidence>
<evidence type="ECO:0000313" key="1">
    <source>
        <dbReference type="EMBL" id="SFH58559.1"/>
    </source>
</evidence>
<dbReference type="EMBL" id="FOQD01000001">
    <property type="protein sequence ID" value="SFH58559.1"/>
    <property type="molecule type" value="Genomic_DNA"/>
</dbReference>
<protein>
    <submittedName>
        <fullName evidence="1">Methyltransferase domain-containing protein</fullName>
    </submittedName>
</protein>
<dbReference type="STRING" id="1576369.SAMN05421753_101300"/>
<dbReference type="GO" id="GO:0008168">
    <property type="term" value="F:methyltransferase activity"/>
    <property type="evidence" value="ECO:0007669"/>
    <property type="project" value="UniProtKB-KW"/>
</dbReference>
<organism evidence="1 2">
    <name type="scientific">Planctomicrobium piriforme</name>
    <dbReference type="NCBI Taxonomy" id="1576369"/>
    <lineage>
        <taxon>Bacteria</taxon>
        <taxon>Pseudomonadati</taxon>
        <taxon>Planctomycetota</taxon>
        <taxon>Planctomycetia</taxon>
        <taxon>Planctomycetales</taxon>
        <taxon>Planctomycetaceae</taxon>
        <taxon>Planctomicrobium</taxon>
    </lineage>
</organism>
<name>A0A1I3B9B2_9PLAN</name>
<keyword evidence="2" id="KW-1185">Reference proteome</keyword>
<dbReference type="SUPFAM" id="SSF53335">
    <property type="entry name" value="S-adenosyl-L-methionine-dependent methyltransferases"/>
    <property type="match status" value="1"/>
</dbReference>
<dbReference type="GO" id="GO:0032259">
    <property type="term" value="P:methylation"/>
    <property type="evidence" value="ECO:0007669"/>
    <property type="project" value="UniProtKB-KW"/>
</dbReference>
<gene>
    <name evidence="1" type="ORF">SAMN05421753_101300</name>
</gene>
<proteinExistence type="predicted"/>
<dbReference type="PANTHER" id="PTHR43861">
    <property type="entry name" value="TRANS-ACONITATE 2-METHYLTRANSFERASE-RELATED"/>
    <property type="match status" value="1"/>
</dbReference>